<evidence type="ECO:0000313" key="8">
    <source>
        <dbReference type="Proteomes" id="UP000373449"/>
    </source>
</evidence>
<gene>
    <name evidence="7" type="primary">glpA_5</name>
    <name evidence="7" type="ORF">NCTC12282_00610</name>
</gene>
<dbReference type="GO" id="GO:0046168">
    <property type="term" value="P:glycerol-3-phosphate catabolic process"/>
    <property type="evidence" value="ECO:0007669"/>
    <property type="project" value="TreeGrafter"/>
</dbReference>
<dbReference type="InterPro" id="IPR000447">
    <property type="entry name" value="G3P_DH_FAD-dep"/>
</dbReference>
<dbReference type="SUPFAM" id="SSF51905">
    <property type="entry name" value="FAD/NAD(P)-binding domain"/>
    <property type="match status" value="1"/>
</dbReference>
<evidence type="ECO:0000256" key="4">
    <source>
        <dbReference type="ARBA" id="ARBA00022827"/>
    </source>
</evidence>
<protein>
    <submittedName>
        <fullName evidence="7">Anaerobic glycerol-3-phosphate dehydrogenase subunit A</fullName>
        <ecNumber evidence="7">1.1.5.3</ecNumber>
    </submittedName>
</protein>
<evidence type="ECO:0000256" key="5">
    <source>
        <dbReference type="ARBA" id="ARBA00023002"/>
    </source>
</evidence>
<keyword evidence="4" id="KW-0274">FAD</keyword>
<dbReference type="AlphaFoldDB" id="A0A484ZB88"/>
<dbReference type="Proteomes" id="UP000373449">
    <property type="component" value="Unassembled WGS sequence"/>
</dbReference>
<organism evidence="7 8">
    <name type="scientific">Budvicia aquatica</name>
    <dbReference type="NCBI Taxonomy" id="82979"/>
    <lineage>
        <taxon>Bacteria</taxon>
        <taxon>Pseudomonadati</taxon>
        <taxon>Pseudomonadota</taxon>
        <taxon>Gammaproteobacteria</taxon>
        <taxon>Enterobacterales</taxon>
        <taxon>Budviciaceae</taxon>
        <taxon>Budvicia</taxon>
    </lineage>
</organism>
<dbReference type="GO" id="GO:0004368">
    <property type="term" value="F:glycerol-3-phosphate dehydrogenase (quinone) activity"/>
    <property type="evidence" value="ECO:0007669"/>
    <property type="project" value="UniProtKB-EC"/>
</dbReference>
<evidence type="ECO:0000259" key="6">
    <source>
        <dbReference type="Pfam" id="PF01266"/>
    </source>
</evidence>
<comment type="cofactor">
    <cofactor evidence="1">
        <name>FAD</name>
        <dbReference type="ChEBI" id="CHEBI:57692"/>
    </cofactor>
</comment>
<evidence type="ECO:0000256" key="1">
    <source>
        <dbReference type="ARBA" id="ARBA00001974"/>
    </source>
</evidence>
<comment type="similarity">
    <text evidence="2">Belongs to the FAD-dependent glycerol-3-phosphate dehydrogenase family.</text>
</comment>
<dbReference type="Gene3D" id="3.50.50.60">
    <property type="entry name" value="FAD/NAD(P)-binding domain"/>
    <property type="match status" value="1"/>
</dbReference>
<reference evidence="7 8" key="1">
    <citation type="submission" date="2019-03" db="EMBL/GenBank/DDBJ databases">
        <authorList>
            <consortium name="Pathogen Informatics"/>
        </authorList>
    </citation>
    <scope>NUCLEOTIDE SEQUENCE [LARGE SCALE GENOMIC DNA]</scope>
    <source>
        <strain evidence="7 8">NCTC12282</strain>
    </source>
</reference>
<dbReference type="InterPro" id="IPR006076">
    <property type="entry name" value="FAD-dep_OxRdtase"/>
</dbReference>
<accession>A0A484ZB88</accession>
<evidence type="ECO:0000256" key="2">
    <source>
        <dbReference type="ARBA" id="ARBA00007330"/>
    </source>
</evidence>
<proteinExistence type="inferred from homology"/>
<keyword evidence="3" id="KW-0285">Flavoprotein</keyword>
<dbReference type="Pfam" id="PF01266">
    <property type="entry name" value="DAO"/>
    <property type="match status" value="1"/>
</dbReference>
<dbReference type="EMBL" id="CAADJA010000002">
    <property type="protein sequence ID" value="VFS45727.1"/>
    <property type="molecule type" value="Genomic_DNA"/>
</dbReference>
<dbReference type="InterPro" id="IPR036188">
    <property type="entry name" value="FAD/NAD-bd_sf"/>
</dbReference>
<sequence length="76" mass="8681">MNLQPTGDVGAVRVPDGTVDPFRLTAANMLDAREHGAQVLTYHEVIGLLRQNDRVTGVKVYDHYKKETVRFTLLWW</sequence>
<evidence type="ECO:0000313" key="7">
    <source>
        <dbReference type="EMBL" id="VFS45727.1"/>
    </source>
</evidence>
<evidence type="ECO:0000256" key="3">
    <source>
        <dbReference type="ARBA" id="ARBA00022630"/>
    </source>
</evidence>
<keyword evidence="5 7" id="KW-0560">Oxidoreductase</keyword>
<dbReference type="PANTHER" id="PTHR11985:SF35">
    <property type="entry name" value="ANAEROBIC GLYCEROL-3-PHOSPHATE DEHYDROGENASE SUBUNIT A"/>
    <property type="match status" value="1"/>
</dbReference>
<name>A0A484ZB88_9GAMM</name>
<dbReference type="PANTHER" id="PTHR11985">
    <property type="entry name" value="GLYCEROL-3-PHOSPHATE DEHYDROGENASE"/>
    <property type="match status" value="1"/>
</dbReference>
<dbReference type="EC" id="1.1.5.3" evidence="7"/>
<feature type="domain" description="FAD dependent oxidoreductase" evidence="6">
    <location>
        <begin position="7"/>
        <end position="60"/>
    </location>
</feature>